<dbReference type="AlphaFoldDB" id="A0A443JCJ4"/>
<evidence type="ECO:0000259" key="1">
    <source>
        <dbReference type="Pfam" id="PF00248"/>
    </source>
</evidence>
<dbReference type="Pfam" id="PF00248">
    <property type="entry name" value="Aldo_ket_red"/>
    <property type="match status" value="1"/>
</dbReference>
<dbReference type="InterPro" id="IPR036812">
    <property type="entry name" value="NAD(P)_OxRdtase_dom_sf"/>
</dbReference>
<organism evidence="2 3">
    <name type="scientific">Microbacterium enclense</name>
    <dbReference type="NCBI Taxonomy" id="993073"/>
    <lineage>
        <taxon>Bacteria</taxon>
        <taxon>Bacillati</taxon>
        <taxon>Actinomycetota</taxon>
        <taxon>Actinomycetes</taxon>
        <taxon>Micrococcales</taxon>
        <taxon>Microbacteriaceae</taxon>
        <taxon>Microbacterium</taxon>
    </lineage>
</organism>
<dbReference type="Gene3D" id="3.20.20.100">
    <property type="entry name" value="NADP-dependent oxidoreductase domain"/>
    <property type="match status" value="1"/>
</dbReference>
<dbReference type="PANTHER" id="PTHR42686:SF1">
    <property type="entry name" value="GH17980P-RELATED"/>
    <property type="match status" value="1"/>
</dbReference>
<sequence>MRTRSTPKTPALTEIGFGGAQIGNLGREVDDDTARLTVDTAWDAGIRYFDTAPHYGLGLSERRLGAALRDRPREEYVLSTKVGRLLVDSPETAHRLDDDGFAVPAAVVRRWDFSRDGVMRSVEESLDRLGVDRIDIAYLHDPDAHWDAASTTGVGALIELREQGVVRAVGAGMNQASMLADFVERCDVDIVMVAGRYTLLDDAAAERLLPLAAERGVGVVAAAVYNSGLLSHPRPAPDATYDYTRASSDLLERAHRIADICERYGVDLPSAAIAYPLRRDEVVSVVVGIRTAAQAESTVERYRARVPEEMWRELTATGVVAQ</sequence>
<protein>
    <submittedName>
        <fullName evidence="2">Aldo/keto reductase</fullName>
    </submittedName>
</protein>
<proteinExistence type="predicted"/>
<dbReference type="EMBL" id="RBZY01000032">
    <property type="protein sequence ID" value="RWR18222.1"/>
    <property type="molecule type" value="Genomic_DNA"/>
</dbReference>
<reference evidence="2 3" key="1">
    <citation type="journal article" date="2018" name="Front. Microbiol.">
        <title>Novel Insights Into Bacterial Dimethylsulfoniopropionate Catabolism in the East China Sea.</title>
        <authorList>
            <person name="Liu J."/>
            <person name="Liu J."/>
            <person name="Zhang S.H."/>
            <person name="Liang J."/>
            <person name="Lin H."/>
            <person name="Song D."/>
            <person name="Yang G.P."/>
            <person name="Todd J.D."/>
            <person name="Zhang X.H."/>
        </authorList>
    </citation>
    <scope>NUCLEOTIDE SEQUENCE [LARGE SCALE GENOMIC DNA]</scope>
    <source>
        <strain evidence="2 3">ZYFD042</strain>
    </source>
</reference>
<dbReference type="Proteomes" id="UP000285970">
    <property type="component" value="Unassembled WGS sequence"/>
</dbReference>
<dbReference type="GO" id="GO:0016491">
    <property type="term" value="F:oxidoreductase activity"/>
    <property type="evidence" value="ECO:0007669"/>
    <property type="project" value="InterPro"/>
</dbReference>
<dbReference type="CDD" id="cd19152">
    <property type="entry name" value="AKR_AKR15A"/>
    <property type="match status" value="1"/>
</dbReference>
<gene>
    <name evidence="2" type="ORF">D8Y23_09975</name>
</gene>
<dbReference type="GO" id="GO:0005829">
    <property type="term" value="C:cytosol"/>
    <property type="evidence" value="ECO:0007669"/>
    <property type="project" value="TreeGrafter"/>
</dbReference>
<dbReference type="InterPro" id="IPR020471">
    <property type="entry name" value="AKR"/>
</dbReference>
<comment type="caution">
    <text evidence="2">The sequence shown here is derived from an EMBL/GenBank/DDBJ whole genome shotgun (WGS) entry which is preliminary data.</text>
</comment>
<dbReference type="InterPro" id="IPR023210">
    <property type="entry name" value="NADP_OxRdtase_dom"/>
</dbReference>
<name>A0A443JCJ4_9MICO</name>
<feature type="domain" description="NADP-dependent oxidoreductase" evidence="1">
    <location>
        <begin position="14"/>
        <end position="316"/>
    </location>
</feature>
<dbReference type="OrthoDB" id="9768851at2"/>
<evidence type="ECO:0000313" key="2">
    <source>
        <dbReference type="EMBL" id="RWR18222.1"/>
    </source>
</evidence>
<dbReference type="RefSeq" id="WP_128217986.1">
    <property type="nucleotide sequence ID" value="NZ_RBZY01000032.1"/>
</dbReference>
<accession>A0A443JCJ4</accession>
<dbReference type="SUPFAM" id="SSF51430">
    <property type="entry name" value="NAD(P)-linked oxidoreductase"/>
    <property type="match status" value="1"/>
</dbReference>
<dbReference type="PANTHER" id="PTHR42686">
    <property type="entry name" value="GH17980P-RELATED"/>
    <property type="match status" value="1"/>
</dbReference>
<evidence type="ECO:0000313" key="3">
    <source>
        <dbReference type="Proteomes" id="UP000285970"/>
    </source>
</evidence>